<dbReference type="Gene3D" id="3.40.50.300">
    <property type="entry name" value="P-loop containing nucleotide triphosphate hydrolases"/>
    <property type="match status" value="2"/>
</dbReference>
<dbReference type="InterPro" id="IPR041677">
    <property type="entry name" value="DNA2/NAM7_AAA_11"/>
</dbReference>
<keyword evidence="9" id="KW-1185">Reference proteome</keyword>
<keyword evidence="2" id="KW-0677">Repeat</keyword>
<evidence type="ECO:0000256" key="4">
    <source>
        <dbReference type="ARBA" id="ARBA00022833"/>
    </source>
</evidence>
<sequence>MADIEHVDVTDTKRVDVADIEHVDVTDKSNPPEDFDDKVEHLDGVQDIYNKDGGKDEDWTRPIHGYLSINGEPISTPSAKVAQFIGRPSKESLDVAITMHDSADDFASLHFKLLAHGLGLDDEYAGHILIWAIDLLDIQAFEQPDPLAALRHYRANAKAVYGKVFAMTVKVRSVQFAVPYGIESQLQTIYEGIHQAKQLKMVRECINRAKPDGSITFDLLLPACTGSVELYITKLCNMFMHRRISDTQQSPLQMYFARSPDSKLLTLGDCPAPGEPGFPTNARGMRILHFAKAHQHLLYNVAGTHFDENLQREAIEALPSHQFNAFVFPLAQVEGGRRFLCILDPEGQEVLLPRNGEACNMFFAKAMFLSEDKITSIALEVFKVLLFAIVKADFYKSVVKKAGMHFSRDLTEAEVYELRQTEVEKDDSNNEAWRARVYKWIREHCDILRDMALAEDDNDPARWWAACRVDLPSPLFKAQYQTYMVWKPTNKDAEAEDSLLLGVDLPSVGNPQAGESAVSYLARVMDPNNAQPVKVKRVSSNKTICAEVDAVNALNCPPSADPRPSDESVAAFRYLLRFNADTAPIVNLLEAIPALGNVVNDNSSPPFVKNLFEGMNKPMKEAFRAMDSLPAGICFVPGVAGCGKSYMMEMAIVFSQFGSCAADAEPHNAMPNKLKVLYLINNNAGVEAFTSRLIETYDGLGIANHPAVLRLYPMGSEVRSGMSQGPKQQRPDVFAEGAAEAERAAMDIENHFLATYVMNEISINVHNAHAAARKARRHNVENSLHCAALRYFEGHRTEERFGKLARLLDRLRAGEKLDGKSRAYFETSIKMLYTDFLQDFHGTIVTTPMGASVSAFRNAFRPDIVIMDDAGLMRELTTLVPIVYFSPKVWIIIGDVVQAVPHITMQHDLGPGTTTSNPFAEQLTLSTLARAVDAGATRSYLLINQRAFGNSISVSNHISYHGLMKPSRRGIDNWPEPLREMVAHSRSTIHNTLPPHQCNVLVEFAGSQATGLTTSLTNTVHLAWTLRQVRAIIESELTGLGRNNGKPVDVLVVAFYKAQALEYQKAIKAMVDHGQLPKDVYGRVKVKTLDVAQGDEADFVFVDFVTVSHPGFTGENFRIALATTRARGMSILLLNRGTFVGYDKPETRKRANVLFRLYNYHATRQLTVRIWCCLNSQTDDHTTSNCTAIPPDMSNITCERQSCGVGGHNAATCPTRICRNCNIEGHSANECVEQLICSRCGRDGHVSLTCTATTAHFQCLSCNMVGHATKDCPNKTCNRCGEIGHMAVGCDKPSEEIKRDVICRQCGKGGHMAKDCTQPLIMTCRDCGEPGHLARVCPTRECRRCKGKGHTGADCPTPWCSRCHDSGHLRGGCRKPPPLCGQCKGPHKTENCRVGTERAPRVQPQSFVKHTADVSSGWGNADEHTGAAQVGWGDANDQAPEDHDW</sequence>
<reference evidence="8" key="1">
    <citation type="submission" date="2023-06" db="EMBL/GenBank/DDBJ databases">
        <title>Genome-scale phylogeny and comparative genomics of the fungal order Sordariales.</title>
        <authorList>
            <consortium name="Lawrence Berkeley National Laboratory"/>
            <person name="Hensen N."/>
            <person name="Bonometti L."/>
            <person name="Westerberg I."/>
            <person name="Brannstrom I.O."/>
            <person name="Guillou S."/>
            <person name="Cros-Aarteil S."/>
            <person name="Calhoun S."/>
            <person name="Haridas S."/>
            <person name="Kuo A."/>
            <person name="Mondo S."/>
            <person name="Pangilinan J."/>
            <person name="Riley R."/>
            <person name="Labutti K."/>
            <person name="Andreopoulos B."/>
            <person name="Lipzen A."/>
            <person name="Chen C."/>
            <person name="Yanf M."/>
            <person name="Daum C."/>
            <person name="Ng V."/>
            <person name="Clum A."/>
            <person name="Steindorff A."/>
            <person name="Ohm R."/>
            <person name="Martin F."/>
            <person name="Silar P."/>
            <person name="Natvig D."/>
            <person name="Lalanne C."/>
            <person name="Gautier V."/>
            <person name="Ament-Velasquez S.L."/>
            <person name="Kruys A."/>
            <person name="Hutchinson M.I."/>
            <person name="Powell A.J."/>
            <person name="Barry K."/>
            <person name="Miller A.N."/>
            <person name="Grigoriev I.V."/>
            <person name="Debuchy R."/>
            <person name="Gladieux P."/>
            <person name="Thoren M.H."/>
            <person name="Johannesson H."/>
        </authorList>
    </citation>
    <scope>NUCLEOTIDE SEQUENCE</scope>
    <source>
        <strain evidence="8">8032-3</strain>
    </source>
</reference>
<dbReference type="Proteomes" id="UP001244011">
    <property type="component" value="Unassembled WGS sequence"/>
</dbReference>
<dbReference type="RefSeq" id="XP_060279121.1">
    <property type="nucleotide sequence ID" value="XM_060431266.1"/>
</dbReference>
<proteinExistence type="predicted"/>
<feature type="domain" description="CCHC-type" evidence="7">
    <location>
        <begin position="1277"/>
        <end position="1292"/>
    </location>
</feature>
<dbReference type="Pfam" id="PF00098">
    <property type="entry name" value="zf-CCHC"/>
    <property type="match status" value="2"/>
</dbReference>
<evidence type="ECO:0000256" key="6">
    <source>
        <dbReference type="SAM" id="MobiDB-lite"/>
    </source>
</evidence>
<evidence type="ECO:0000259" key="7">
    <source>
        <dbReference type="PROSITE" id="PS50158"/>
    </source>
</evidence>
<keyword evidence="1" id="KW-0479">Metal-binding</keyword>
<evidence type="ECO:0000256" key="1">
    <source>
        <dbReference type="ARBA" id="ARBA00022723"/>
    </source>
</evidence>
<dbReference type="Pfam" id="PF13086">
    <property type="entry name" value="AAA_11"/>
    <property type="match status" value="1"/>
</dbReference>
<evidence type="ECO:0000256" key="2">
    <source>
        <dbReference type="ARBA" id="ARBA00022737"/>
    </source>
</evidence>
<dbReference type="SUPFAM" id="SSF52540">
    <property type="entry name" value="P-loop containing nucleoside triphosphate hydrolases"/>
    <property type="match status" value="1"/>
</dbReference>
<dbReference type="InterPro" id="IPR041679">
    <property type="entry name" value="DNA2/NAM7-like_C"/>
</dbReference>
<feature type="domain" description="CCHC-type" evidence="7">
    <location>
        <begin position="1237"/>
        <end position="1250"/>
    </location>
</feature>
<dbReference type="GO" id="GO:0004386">
    <property type="term" value="F:helicase activity"/>
    <property type="evidence" value="ECO:0007669"/>
    <property type="project" value="InterPro"/>
</dbReference>
<evidence type="ECO:0000313" key="9">
    <source>
        <dbReference type="Proteomes" id="UP001244011"/>
    </source>
</evidence>
<keyword evidence="3 5" id="KW-0863">Zinc-finger</keyword>
<dbReference type="Pfam" id="PF13087">
    <property type="entry name" value="AAA_12"/>
    <property type="match status" value="1"/>
</dbReference>
<dbReference type="GeneID" id="85314453"/>
<feature type="region of interest" description="Disordered" evidence="6">
    <location>
        <begin position="1417"/>
        <end position="1445"/>
    </location>
</feature>
<dbReference type="SMART" id="SM00343">
    <property type="entry name" value="ZnF_C2HC"/>
    <property type="match status" value="9"/>
</dbReference>
<feature type="domain" description="CCHC-type" evidence="7">
    <location>
        <begin position="1259"/>
        <end position="1274"/>
    </location>
</feature>
<dbReference type="PROSITE" id="PS50158">
    <property type="entry name" value="ZF_CCHC"/>
    <property type="match status" value="5"/>
</dbReference>
<organism evidence="8 9">
    <name type="scientific">Phialemonium atrogriseum</name>
    <dbReference type="NCBI Taxonomy" id="1093897"/>
    <lineage>
        <taxon>Eukaryota</taxon>
        <taxon>Fungi</taxon>
        <taxon>Dikarya</taxon>
        <taxon>Ascomycota</taxon>
        <taxon>Pezizomycotina</taxon>
        <taxon>Sordariomycetes</taxon>
        <taxon>Sordariomycetidae</taxon>
        <taxon>Cephalothecales</taxon>
        <taxon>Cephalothecaceae</taxon>
        <taxon>Phialemonium</taxon>
    </lineage>
</organism>
<dbReference type="EMBL" id="MU839032">
    <property type="protein sequence ID" value="KAK1762908.1"/>
    <property type="molecule type" value="Genomic_DNA"/>
</dbReference>
<dbReference type="GO" id="GO:0003676">
    <property type="term" value="F:nucleic acid binding"/>
    <property type="evidence" value="ECO:0007669"/>
    <property type="project" value="InterPro"/>
</dbReference>
<name>A0AAJ0BR23_9PEZI</name>
<gene>
    <name evidence="8" type="ORF">QBC33DRAFT_581402</name>
</gene>
<dbReference type="InterPro" id="IPR001878">
    <property type="entry name" value="Znf_CCHC"/>
</dbReference>
<feature type="domain" description="CCHC-type" evidence="7">
    <location>
        <begin position="1303"/>
        <end position="1318"/>
    </location>
</feature>
<protein>
    <recommendedName>
        <fullName evidence="7">CCHC-type domain-containing protein</fullName>
    </recommendedName>
</protein>
<dbReference type="SUPFAM" id="SSF57756">
    <property type="entry name" value="Retrovirus zinc finger-like domains"/>
    <property type="match status" value="3"/>
</dbReference>
<feature type="domain" description="CCHC-type" evidence="7">
    <location>
        <begin position="1324"/>
        <end position="1338"/>
    </location>
</feature>
<keyword evidence="4" id="KW-0862">Zinc</keyword>
<dbReference type="GO" id="GO:0008270">
    <property type="term" value="F:zinc ion binding"/>
    <property type="evidence" value="ECO:0007669"/>
    <property type="project" value="UniProtKB-KW"/>
</dbReference>
<dbReference type="Gene3D" id="4.10.60.10">
    <property type="entry name" value="Zinc finger, CCHC-type"/>
    <property type="match status" value="3"/>
</dbReference>
<accession>A0AAJ0BR23</accession>
<dbReference type="InterPro" id="IPR036875">
    <property type="entry name" value="Znf_CCHC_sf"/>
</dbReference>
<dbReference type="PANTHER" id="PTHR47103">
    <property type="entry name" value="DNA-BINDING PROTEIN"/>
    <property type="match status" value="1"/>
</dbReference>
<evidence type="ECO:0000313" key="8">
    <source>
        <dbReference type="EMBL" id="KAK1762908.1"/>
    </source>
</evidence>
<comment type="caution">
    <text evidence="8">The sequence shown here is derived from an EMBL/GenBank/DDBJ whole genome shotgun (WGS) entry which is preliminary data.</text>
</comment>
<evidence type="ECO:0000256" key="5">
    <source>
        <dbReference type="PROSITE-ProRule" id="PRU00047"/>
    </source>
</evidence>
<dbReference type="InterPro" id="IPR027417">
    <property type="entry name" value="P-loop_NTPase"/>
</dbReference>
<dbReference type="PANTHER" id="PTHR47103:SF8">
    <property type="entry name" value="DNA-BINDING PROTEIN"/>
    <property type="match status" value="1"/>
</dbReference>
<evidence type="ECO:0000256" key="3">
    <source>
        <dbReference type="ARBA" id="ARBA00022771"/>
    </source>
</evidence>